<accession>A0A9N7VTX8</accession>
<dbReference type="EMBL" id="CADEAL010004314">
    <property type="protein sequence ID" value="CAB1456844.1"/>
    <property type="molecule type" value="Genomic_DNA"/>
</dbReference>
<feature type="chain" id="PRO_5040177058" description="KHDC4/BBP-like KH-domain type I domain-containing protein" evidence="3">
    <location>
        <begin position="31"/>
        <end position="162"/>
    </location>
</feature>
<feature type="compositionally biased region" description="Polar residues" evidence="2">
    <location>
        <begin position="123"/>
        <end position="141"/>
    </location>
</feature>
<keyword evidence="6" id="KW-1185">Reference proteome</keyword>
<proteinExistence type="predicted"/>
<organism evidence="5 6">
    <name type="scientific">Pleuronectes platessa</name>
    <name type="common">European plaice</name>
    <dbReference type="NCBI Taxonomy" id="8262"/>
    <lineage>
        <taxon>Eukaryota</taxon>
        <taxon>Metazoa</taxon>
        <taxon>Chordata</taxon>
        <taxon>Craniata</taxon>
        <taxon>Vertebrata</taxon>
        <taxon>Euteleostomi</taxon>
        <taxon>Actinopterygii</taxon>
        <taxon>Neopterygii</taxon>
        <taxon>Teleostei</taxon>
        <taxon>Neoteleostei</taxon>
        <taxon>Acanthomorphata</taxon>
        <taxon>Carangaria</taxon>
        <taxon>Pleuronectiformes</taxon>
        <taxon>Pleuronectoidei</taxon>
        <taxon>Pleuronectidae</taxon>
        <taxon>Pleuronectes</taxon>
    </lineage>
</organism>
<evidence type="ECO:0000256" key="3">
    <source>
        <dbReference type="SAM" id="SignalP"/>
    </source>
</evidence>
<evidence type="ECO:0000313" key="6">
    <source>
        <dbReference type="Proteomes" id="UP001153269"/>
    </source>
</evidence>
<reference evidence="5" key="1">
    <citation type="submission" date="2020-03" db="EMBL/GenBank/DDBJ databases">
        <authorList>
            <person name="Weist P."/>
        </authorList>
    </citation>
    <scope>NUCLEOTIDE SEQUENCE</scope>
</reference>
<dbReference type="GO" id="GO:0003729">
    <property type="term" value="F:mRNA binding"/>
    <property type="evidence" value="ECO:0007669"/>
    <property type="project" value="TreeGrafter"/>
</dbReference>
<name>A0A9N7VTX8_PLEPL</name>
<dbReference type="PANTHER" id="PTHR11208:SF29">
    <property type="entry name" value="KH DOMAIN-CONTAINING, RNA-BINDING, SIGNAL TRANSDUCTION-ASSOCIATED PROTEIN 3"/>
    <property type="match status" value="1"/>
</dbReference>
<dbReference type="AlphaFoldDB" id="A0A9N7VTX8"/>
<feature type="domain" description="KHDC4/BBP-like KH-domain type I" evidence="4">
    <location>
        <begin position="29"/>
        <end position="68"/>
    </location>
</feature>
<evidence type="ECO:0000313" key="5">
    <source>
        <dbReference type="EMBL" id="CAB1456844.1"/>
    </source>
</evidence>
<dbReference type="InterPro" id="IPR045071">
    <property type="entry name" value="BBP-like"/>
</dbReference>
<dbReference type="Proteomes" id="UP001153269">
    <property type="component" value="Unassembled WGS sequence"/>
</dbReference>
<feature type="signal peptide" evidence="3">
    <location>
        <begin position="1"/>
        <end position="30"/>
    </location>
</feature>
<evidence type="ECO:0000256" key="1">
    <source>
        <dbReference type="ARBA" id="ARBA00022884"/>
    </source>
</evidence>
<dbReference type="InterPro" id="IPR055256">
    <property type="entry name" value="KH_1_KHDC4/BBP-like"/>
</dbReference>
<dbReference type="PANTHER" id="PTHR11208">
    <property type="entry name" value="RNA-BINDING PROTEIN RELATED"/>
    <property type="match status" value="1"/>
</dbReference>
<gene>
    <name evidence="5" type="ORF">PLEPLA_LOCUS44639</name>
</gene>
<dbReference type="Gene3D" id="3.30.1370.10">
    <property type="entry name" value="K Homology domain, type 1"/>
    <property type="match status" value="1"/>
</dbReference>
<evidence type="ECO:0000259" key="4">
    <source>
        <dbReference type="Pfam" id="PF22675"/>
    </source>
</evidence>
<dbReference type="SUPFAM" id="SSF54791">
    <property type="entry name" value="Eukaryotic type KH-domain (KH-domain type I)"/>
    <property type="match status" value="1"/>
</dbReference>
<dbReference type="Pfam" id="PF22675">
    <property type="entry name" value="KH-I_KHDC4-BBP"/>
    <property type="match status" value="1"/>
</dbReference>
<sequence>MAWGGKASLSLCLFDHLQLLVELCFARVKAFNFVGKLLGPRGNSLKRLQEDTLTKMSILGKGSMRDKEKLVADSLSAAAQHVSLYCSPINIHGVGRTAGPLQSKKTAAAAETRSPHRHVPGANTDTSTRSEPLMWSQQPEDSTQRDRAPPPYSSGGLHRCNF</sequence>
<dbReference type="InterPro" id="IPR036612">
    <property type="entry name" value="KH_dom_type_1_sf"/>
</dbReference>
<keyword evidence="3" id="KW-0732">Signal</keyword>
<feature type="region of interest" description="Disordered" evidence="2">
    <location>
        <begin position="96"/>
        <end position="162"/>
    </location>
</feature>
<evidence type="ECO:0000256" key="2">
    <source>
        <dbReference type="SAM" id="MobiDB-lite"/>
    </source>
</evidence>
<keyword evidence="1" id="KW-0694">RNA-binding</keyword>
<dbReference type="GO" id="GO:0005634">
    <property type="term" value="C:nucleus"/>
    <property type="evidence" value="ECO:0007669"/>
    <property type="project" value="TreeGrafter"/>
</dbReference>
<dbReference type="GO" id="GO:0000381">
    <property type="term" value="P:regulation of alternative mRNA splicing, via spliceosome"/>
    <property type="evidence" value="ECO:0007669"/>
    <property type="project" value="TreeGrafter"/>
</dbReference>
<protein>
    <recommendedName>
        <fullName evidence="4">KHDC4/BBP-like KH-domain type I domain-containing protein</fullName>
    </recommendedName>
</protein>
<comment type="caution">
    <text evidence="5">The sequence shown here is derived from an EMBL/GenBank/DDBJ whole genome shotgun (WGS) entry which is preliminary data.</text>
</comment>